<dbReference type="InterPro" id="IPR037883">
    <property type="entry name" value="Knr4/Smi1-like_sf"/>
</dbReference>
<evidence type="ECO:0000313" key="4">
    <source>
        <dbReference type="EMBL" id="MSB50556.1"/>
    </source>
</evidence>
<dbReference type="Proteomes" id="UP000095746">
    <property type="component" value="Unassembled WGS sequence"/>
</dbReference>
<dbReference type="EMBL" id="WKPR01000054">
    <property type="protein sequence ID" value="MSB22817.1"/>
    <property type="molecule type" value="Genomic_DNA"/>
</dbReference>
<dbReference type="Gene3D" id="3.40.1580.10">
    <property type="entry name" value="SMI1/KNR4-like"/>
    <property type="match status" value="1"/>
</dbReference>
<dbReference type="SUPFAM" id="SSF160631">
    <property type="entry name" value="SMI1/KNR4-like"/>
    <property type="match status" value="1"/>
</dbReference>
<dbReference type="Proteomes" id="UP000429811">
    <property type="component" value="Unassembled WGS sequence"/>
</dbReference>
<dbReference type="Pfam" id="PF09346">
    <property type="entry name" value="SMI1_KNR4"/>
    <property type="match status" value="1"/>
</dbReference>
<dbReference type="EMBL" id="CYZT01000019">
    <property type="protein sequence ID" value="CUN83320.1"/>
    <property type="molecule type" value="Genomic_DNA"/>
</dbReference>
<reference evidence="2 5" key="1">
    <citation type="submission" date="2015-09" db="EMBL/GenBank/DDBJ databases">
        <authorList>
            <consortium name="Pathogen Informatics"/>
        </authorList>
    </citation>
    <scope>NUCLEOTIDE SEQUENCE [LARGE SCALE GENOMIC DNA]</scope>
    <source>
        <strain evidence="2 5">2789STDY5608854</strain>
    </source>
</reference>
<sequence length="187" mass="21836">MLISKSEYSVTEVALSKYETAHGFTFPQEYRAFLLKYNGGETPETDFRLSGVSSDLVSFYELRDDGDGLELHEIEFLVPAFLKDHMLPIASNVFGDNIFICVEGRENGEIFFRYHDRPKRYIKLADDFRTFIQKCKSKKLGRCYTIEDRIAMRRSAGNFEPPSAIALSEWQKEIDYFNRIHQEQVEF</sequence>
<evidence type="ECO:0000313" key="3">
    <source>
        <dbReference type="EMBL" id="MSB22817.1"/>
    </source>
</evidence>
<dbReference type="InterPro" id="IPR018958">
    <property type="entry name" value="Knr4/Smi1-like_dom"/>
</dbReference>
<evidence type="ECO:0000313" key="5">
    <source>
        <dbReference type="Proteomes" id="UP000095746"/>
    </source>
</evidence>
<evidence type="ECO:0000259" key="1">
    <source>
        <dbReference type="SMART" id="SM00860"/>
    </source>
</evidence>
<proteinExistence type="predicted"/>
<dbReference type="RefSeq" id="WP_021630871.1">
    <property type="nucleotide sequence ID" value="NZ_JADMOW010000086.1"/>
</dbReference>
<protein>
    <submittedName>
        <fullName evidence="2">SMI1 / KNR4 family</fullName>
    </submittedName>
</protein>
<dbReference type="Proteomes" id="UP000434475">
    <property type="component" value="Unassembled WGS sequence"/>
</dbReference>
<reference evidence="6 7" key="2">
    <citation type="journal article" date="2019" name="Nat. Med.">
        <title>A library of human gut bacterial isolates paired with longitudinal multiomics data enables mechanistic microbiome research.</title>
        <authorList>
            <person name="Poyet M."/>
            <person name="Groussin M."/>
            <person name="Gibbons S.M."/>
            <person name="Avila-Pacheco J."/>
            <person name="Jiang X."/>
            <person name="Kearney S.M."/>
            <person name="Perrotta A.R."/>
            <person name="Berdy B."/>
            <person name="Zhao S."/>
            <person name="Lieberman T.D."/>
            <person name="Swanson P.K."/>
            <person name="Smith M."/>
            <person name="Roesemann S."/>
            <person name="Alexander J.E."/>
            <person name="Rich S.A."/>
            <person name="Livny J."/>
            <person name="Vlamakis H."/>
            <person name="Clish C."/>
            <person name="Bullock K."/>
            <person name="Deik A."/>
            <person name="Scott J."/>
            <person name="Pierce K.A."/>
            <person name="Xavier R.J."/>
            <person name="Alm E.J."/>
        </authorList>
    </citation>
    <scope>NUCLEOTIDE SEQUENCE [LARGE SCALE GENOMIC DNA]</scope>
    <source>
        <strain evidence="3 7">BIOML-A2</strain>
        <strain evidence="4 6">BIOML-A5</strain>
    </source>
</reference>
<gene>
    <name evidence="2" type="ORF">ERS852411_00559</name>
    <name evidence="4" type="ORF">GKE90_17965</name>
    <name evidence="3" type="ORF">GKE97_25505</name>
</gene>
<dbReference type="AlphaFoldDB" id="A0A174A6D7"/>
<evidence type="ECO:0000313" key="7">
    <source>
        <dbReference type="Proteomes" id="UP000434475"/>
    </source>
</evidence>
<evidence type="ECO:0000313" key="2">
    <source>
        <dbReference type="EMBL" id="CUN83320.1"/>
    </source>
</evidence>
<dbReference type="SMART" id="SM00860">
    <property type="entry name" value="SMI1_KNR4"/>
    <property type="match status" value="1"/>
</dbReference>
<dbReference type="EMBL" id="WKPO01000036">
    <property type="protein sequence ID" value="MSB50556.1"/>
    <property type="molecule type" value="Genomic_DNA"/>
</dbReference>
<name>A0A174A6D7_FLAPL</name>
<accession>A0A174A6D7</accession>
<organism evidence="2 5">
    <name type="scientific">Flavonifractor plautii</name>
    <name type="common">Fusobacterium plautii</name>
    <dbReference type="NCBI Taxonomy" id="292800"/>
    <lineage>
        <taxon>Bacteria</taxon>
        <taxon>Bacillati</taxon>
        <taxon>Bacillota</taxon>
        <taxon>Clostridia</taxon>
        <taxon>Eubacteriales</taxon>
        <taxon>Oscillospiraceae</taxon>
        <taxon>Flavonifractor</taxon>
    </lineage>
</organism>
<evidence type="ECO:0000313" key="6">
    <source>
        <dbReference type="Proteomes" id="UP000429811"/>
    </source>
</evidence>
<feature type="domain" description="Knr4/Smi1-like" evidence="1">
    <location>
        <begin position="9"/>
        <end position="134"/>
    </location>
</feature>